<dbReference type="AlphaFoldDB" id="A0A286URU6"/>
<dbReference type="STRING" id="2282107.A0A286URU6"/>
<dbReference type="OrthoDB" id="428895at2759"/>
<evidence type="ECO:0000259" key="6">
    <source>
        <dbReference type="PROSITE" id="PS50195"/>
    </source>
</evidence>
<dbReference type="InterPro" id="IPR001683">
    <property type="entry name" value="PX_dom"/>
</dbReference>
<comment type="function">
    <text evidence="4">Essential for proper morphogenesis of the vacuole. May exist as structural reinforcement on the surface of the vacuolar membrane and be required for maintenance against rupture by osmotic pressure.</text>
</comment>
<dbReference type="SUPFAM" id="SSF64268">
    <property type="entry name" value="PX domain"/>
    <property type="match status" value="1"/>
</dbReference>
<dbReference type="PROSITE" id="PS50192">
    <property type="entry name" value="T_SNARE"/>
    <property type="match status" value="1"/>
</dbReference>
<dbReference type="Gene3D" id="3.30.1520.10">
    <property type="entry name" value="Phox-like domain"/>
    <property type="match status" value="1"/>
</dbReference>
<dbReference type="GO" id="GO:0007034">
    <property type="term" value="P:vacuolar transport"/>
    <property type="evidence" value="ECO:0007669"/>
    <property type="project" value="UniProtKB-ARBA"/>
</dbReference>
<dbReference type="GO" id="GO:0006886">
    <property type="term" value="P:intracellular protein transport"/>
    <property type="evidence" value="ECO:0007669"/>
    <property type="project" value="TreeGrafter"/>
</dbReference>
<evidence type="ECO:0000313" key="8">
    <source>
        <dbReference type="Proteomes" id="UP000217199"/>
    </source>
</evidence>
<dbReference type="GO" id="GO:0097576">
    <property type="term" value="P:vacuole fusion"/>
    <property type="evidence" value="ECO:0007669"/>
    <property type="project" value="UniProtKB-ARBA"/>
</dbReference>
<comment type="caution">
    <text evidence="7">The sequence shown here is derived from an EMBL/GenBank/DDBJ whole genome shotgun (WGS) entry which is preliminary data.</text>
</comment>
<dbReference type="PROSITE" id="PS50195">
    <property type="entry name" value="PX"/>
    <property type="match status" value="1"/>
</dbReference>
<proteinExistence type="predicted"/>
<feature type="domain" description="T-SNARE coiled-coil homology" evidence="5">
    <location>
        <begin position="300"/>
        <end position="362"/>
    </location>
</feature>
<dbReference type="PANTHER" id="PTHR12431">
    <property type="entry name" value="SORTING NEXIN 17 AND 27"/>
    <property type="match status" value="1"/>
</dbReference>
<evidence type="ECO:0000313" key="7">
    <source>
        <dbReference type="EMBL" id="PAV22301.1"/>
    </source>
</evidence>
<dbReference type="Gene3D" id="1.20.5.110">
    <property type="match status" value="1"/>
</dbReference>
<dbReference type="GO" id="GO:0032456">
    <property type="term" value="P:endocytic recycling"/>
    <property type="evidence" value="ECO:0007669"/>
    <property type="project" value="TreeGrafter"/>
</dbReference>
<dbReference type="CDD" id="cd06897">
    <property type="entry name" value="PX_SNARE"/>
    <property type="match status" value="1"/>
</dbReference>
<evidence type="ECO:0000256" key="4">
    <source>
        <dbReference type="ARBA" id="ARBA00054927"/>
    </source>
</evidence>
<dbReference type="PANTHER" id="PTHR12431:SF14">
    <property type="entry name" value="LD15323P"/>
    <property type="match status" value="1"/>
</dbReference>
<keyword evidence="3" id="KW-0175">Coiled coil</keyword>
<keyword evidence="8" id="KW-1185">Reference proteome</keyword>
<dbReference type="FunCoup" id="A0A286URU6">
    <property type="interactions" value="42"/>
</dbReference>
<dbReference type="SMART" id="SM00312">
    <property type="entry name" value="PX"/>
    <property type="match status" value="1"/>
</dbReference>
<comment type="subcellular location">
    <subcellularLocation>
        <location evidence="1">Vacuole</location>
    </subcellularLocation>
</comment>
<dbReference type="GO" id="GO:0000329">
    <property type="term" value="C:fungal-type vacuole membrane"/>
    <property type="evidence" value="ECO:0007669"/>
    <property type="project" value="UniProtKB-ARBA"/>
</dbReference>
<dbReference type="InParanoid" id="A0A286URU6"/>
<accession>A0A286URU6</accession>
<keyword evidence="2" id="KW-0926">Vacuole</keyword>
<evidence type="ECO:0000256" key="2">
    <source>
        <dbReference type="ARBA" id="ARBA00022554"/>
    </source>
</evidence>
<organism evidence="7 8">
    <name type="scientific">Pyrrhoderma noxium</name>
    <dbReference type="NCBI Taxonomy" id="2282107"/>
    <lineage>
        <taxon>Eukaryota</taxon>
        <taxon>Fungi</taxon>
        <taxon>Dikarya</taxon>
        <taxon>Basidiomycota</taxon>
        <taxon>Agaricomycotina</taxon>
        <taxon>Agaricomycetes</taxon>
        <taxon>Hymenochaetales</taxon>
        <taxon>Hymenochaetaceae</taxon>
        <taxon>Pyrrhoderma</taxon>
    </lineage>
</organism>
<protein>
    <submittedName>
        <fullName evidence="7">Syntaxin</fullName>
    </submittedName>
</protein>
<dbReference type="Pfam" id="PF00787">
    <property type="entry name" value="PX"/>
    <property type="match status" value="1"/>
</dbReference>
<gene>
    <name evidence="7" type="ORF">PNOK_0225800</name>
</gene>
<dbReference type="SMART" id="SM00397">
    <property type="entry name" value="t_SNARE"/>
    <property type="match status" value="1"/>
</dbReference>
<dbReference type="GO" id="GO:0035091">
    <property type="term" value="F:phosphatidylinositol binding"/>
    <property type="evidence" value="ECO:0007669"/>
    <property type="project" value="InterPro"/>
</dbReference>
<dbReference type="Proteomes" id="UP000217199">
    <property type="component" value="Unassembled WGS sequence"/>
</dbReference>
<dbReference type="InterPro" id="IPR000727">
    <property type="entry name" value="T_SNARE_dom"/>
</dbReference>
<evidence type="ECO:0000256" key="3">
    <source>
        <dbReference type="ARBA" id="ARBA00023054"/>
    </source>
</evidence>
<evidence type="ECO:0000256" key="1">
    <source>
        <dbReference type="ARBA" id="ARBA00004116"/>
    </source>
</evidence>
<dbReference type="GO" id="GO:0005769">
    <property type="term" value="C:early endosome"/>
    <property type="evidence" value="ECO:0007669"/>
    <property type="project" value="TreeGrafter"/>
</dbReference>
<sequence length="365" mass="40788">MATAIQSVRILGHEERQEPKSHVVYRIEVQASVRSWFMWRRYSEFDDLHTELTKTTGAPPPQPLPPKRQLSLFRSKDNPQIIQERKEGLESYLRAIVSSKDSRWRETSVFKEFLGIPISKKEGAESSAPSEFTSATWLDEHLDIQNRVREIRADVNKRDALADRGDVSSAHNTNVQAKKKLAAVLNRLGILTDGLKTLALAGLSEGEIQRRTDMTARLQDDCEKLSKMMIAARSASRAFASSIPANQNPASAADRAALLGPSQASRDRPFARVFGAAASQPQETEQTRPLDEHGIYQLQQAKMEEQDVHLSQLTTILARQRQLGLAINQEIAEQNEMLDDLTTAVDQTGSKLNAAKKKLNKLEGK</sequence>
<name>A0A286URU6_9AGAM</name>
<dbReference type="FunFam" id="1.20.5.110:FF:000058">
    <property type="entry name" value="VAM7p Vacuolar SNARE protein"/>
    <property type="match status" value="1"/>
</dbReference>
<evidence type="ECO:0000259" key="5">
    <source>
        <dbReference type="PROSITE" id="PS50192"/>
    </source>
</evidence>
<dbReference type="InterPro" id="IPR036871">
    <property type="entry name" value="PX_dom_sf"/>
</dbReference>
<dbReference type="SUPFAM" id="SSF58038">
    <property type="entry name" value="SNARE fusion complex"/>
    <property type="match status" value="1"/>
</dbReference>
<feature type="domain" description="PX" evidence="6">
    <location>
        <begin position="3"/>
        <end position="120"/>
    </location>
</feature>
<dbReference type="EMBL" id="NBII01000002">
    <property type="protein sequence ID" value="PAV22301.1"/>
    <property type="molecule type" value="Genomic_DNA"/>
</dbReference>
<reference evidence="7 8" key="1">
    <citation type="journal article" date="2017" name="Mol. Ecol.">
        <title>Comparative and population genomic landscape of Phellinus noxius: A hypervariable fungus causing root rot in trees.</title>
        <authorList>
            <person name="Chung C.L."/>
            <person name="Lee T.J."/>
            <person name="Akiba M."/>
            <person name="Lee H.H."/>
            <person name="Kuo T.H."/>
            <person name="Liu D."/>
            <person name="Ke H.M."/>
            <person name="Yokoi T."/>
            <person name="Roa M.B."/>
            <person name="Lu M.J."/>
            <person name="Chang Y.Y."/>
            <person name="Ann P.J."/>
            <person name="Tsai J.N."/>
            <person name="Chen C.Y."/>
            <person name="Tzean S.S."/>
            <person name="Ota Y."/>
            <person name="Hattori T."/>
            <person name="Sahashi N."/>
            <person name="Liou R.F."/>
            <person name="Kikuchi T."/>
            <person name="Tsai I.J."/>
        </authorList>
    </citation>
    <scope>NUCLEOTIDE SEQUENCE [LARGE SCALE GENOMIC DNA]</scope>
    <source>
        <strain evidence="7 8">FFPRI411160</strain>
    </source>
</reference>
<dbReference type="CDD" id="cd15858">
    <property type="entry name" value="SNARE_VAM7"/>
    <property type="match status" value="1"/>
</dbReference>